<evidence type="ECO:0000313" key="2">
    <source>
        <dbReference type="EMBL" id="ABL00071.1"/>
    </source>
</evidence>
<feature type="domain" description="PcRGLX/YetA-like N-terminal RIFT barrel" evidence="1">
    <location>
        <begin position="24"/>
        <end position="68"/>
    </location>
</feature>
<dbReference type="InterPro" id="IPR045793">
    <property type="entry name" value="PcRGLX/YetA-like"/>
</dbReference>
<proteinExistence type="predicted"/>
<dbReference type="SUPFAM" id="SSF48208">
    <property type="entry name" value="Six-hairpin glycosidases"/>
    <property type="match status" value="1"/>
</dbReference>
<dbReference type="InterPro" id="IPR008928">
    <property type="entry name" value="6-hairpin_glycosidase_sf"/>
</dbReference>
<reference evidence="2 3" key="1">
    <citation type="submission" date="2006-10" db="EMBL/GenBank/DDBJ databases">
        <title>Complete sequence of chromosome of Pelobacter propionicus DSM 2379.</title>
        <authorList>
            <consortium name="US DOE Joint Genome Institute"/>
            <person name="Copeland A."/>
            <person name="Lucas S."/>
            <person name="Lapidus A."/>
            <person name="Barry K."/>
            <person name="Detter J.C."/>
            <person name="Glavina del Rio T."/>
            <person name="Hammon N."/>
            <person name="Israni S."/>
            <person name="Dalin E."/>
            <person name="Tice H."/>
            <person name="Pitluck S."/>
            <person name="Saunders E."/>
            <person name="Brettin T."/>
            <person name="Bruce D."/>
            <person name="Han C."/>
            <person name="Tapia R."/>
            <person name="Schmutz J."/>
            <person name="Larimer F."/>
            <person name="Land M."/>
            <person name="Hauser L."/>
            <person name="Kyrpides N."/>
            <person name="Kim E."/>
            <person name="Lovley D."/>
            <person name="Richardson P."/>
        </authorList>
    </citation>
    <scope>NUCLEOTIDE SEQUENCE [LARGE SCALE GENOMIC DNA]</scope>
    <source>
        <strain evidence="3">DSM 2379 / NBRC 103807 / OttBd1</strain>
    </source>
</reference>
<dbReference type="HOGENOM" id="CLU_331129_0_0_7"/>
<dbReference type="GO" id="GO:0005975">
    <property type="term" value="P:carbohydrate metabolic process"/>
    <property type="evidence" value="ECO:0007669"/>
    <property type="project" value="InterPro"/>
</dbReference>
<dbReference type="InterPro" id="IPR048329">
    <property type="entry name" value="PcRGLX_1st"/>
</dbReference>
<dbReference type="Proteomes" id="UP000006732">
    <property type="component" value="Chromosome"/>
</dbReference>
<dbReference type="PANTHER" id="PTHR40081:SF1">
    <property type="entry name" value="TAT PATHWAY SIGNAL SEQUENCE DOMAIN PROTEIN"/>
    <property type="match status" value="1"/>
</dbReference>
<dbReference type="Pfam" id="PF19501">
    <property type="entry name" value="PcRGLX_1st"/>
    <property type="match status" value="1"/>
</dbReference>
<dbReference type="STRING" id="338966.Ppro_2465"/>
<protein>
    <recommendedName>
        <fullName evidence="1">PcRGLX/YetA-like N-terminal RIFT barrel domain-containing protein</fullName>
    </recommendedName>
</protein>
<dbReference type="EMBL" id="CP000482">
    <property type="protein sequence ID" value="ABL00071.1"/>
    <property type="molecule type" value="Genomic_DNA"/>
</dbReference>
<keyword evidence="3" id="KW-1185">Reference proteome</keyword>
<accession>A1ARV0</accession>
<dbReference type="RefSeq" id="WP_011736326.1">
    <property type="nucleotide sequence ID" value="NC_008609.1"/>
</dbReference>
<organism evidence="2 3">
    <name type="scientific">Pelobacter propionicus (strain DSM 2379 / NBRC 103807 / OttBd1)</name>
    <dbReference type="NCBI Taxonomy" id="338966"/>
    <lineage>
        <taxon>Bacteria</taxon>
        <taxon>Pseudomonadati</taxon>
        <taxon>Thermodesulfobacteriota</taxon>
        <taxon>Desulfuromonadia</taxon>
        <taxon>Desulfuromonadales</taxon>
        <taxon>Desulfuromonadaceae</taxon>
        <taxon>Pelobacter</taxon>
    </lineage>
</organism>
<dbReference type="eggNOG" id="ENOG502Z842">
    <property type="taxonomic scope" value="Bacteria"/>
</dbReference>
<sequence>MMTTTRHILVRETAGISRCGEIVRLGVPCARGEFPAGQPVALSGPGGEQLPCQSRVLKQWPDGSSKWILLDFSATVGAGGSSEYSFLAAGDASAVAGTIRVQPGDEAWYVDTGKAAFTIDARTFRPFTAVMIDGVDVLRPSASSCLLSSGGAAQTAADIQEITLEEAGPLRAIVRLAGRFSEKARFFCRLHFLADSSAVKIEFTLHNPAAARHRGGLWDLGDEGSLLFRSLVFSFAANGVGGETCCIPAPGGTPLAVPGASPFSLYQESSGGENWRSPVHRNHEGRVPMQRRGFVTEVNGKETSSGLRATPLVWQGQGQTGISVAVPRFWQEFPAEIAVDEGILCFSPFPARFPGPHELQGGEQKSHGFWVDFATGRDGLVWTLAPLVVHAAPEVYRESGVIYDLPGNDDLVDRFVTTKDLLAKREVADEYGWRNFGEIPADHEAVFHKGQETFVSHYNNQYDFIAGLYRKFFATGDPGWRDLAADLARHVRDIDLYHTDGDREEYNHGLFWHTDHYIDAGLSTHRSFSREHLKNKDPRFCGGGPGAEHCYTSGLMYHYFQTGNEDFRQAVLDLAQWELSALMGPAAVLAALKRGLGYVSLWRSCRGEKRLFPRHPLTRGTGNAISACIDAFEAGGGRRFLDEAERLIRDTLHPEDDIVRRDLLNAEIAWSYTVLLVAVGKYLDKKVELGEQDAGFAHARASLLVYAGWMLENEYPYLEKPEILEYPNETWVAQDLRKSVIFCQAARYADSPRTRDAFLVKARFYYEYACGELSRFPSSCYARPLVLMLQNGWVGERLSAEVPEESYMDGHKPLGRPVPYLTLWSVLLRASSGIVQAFREINIKRELAWLKARL</sequence>
<dbReference type="KEGG" id="ppd:Ppro_2465"/>
<evidence type="ECO:0000259" key="1">
    <source>
        <dbReference type="Pfam" id="PF19501"/>
    </source>
</evidence>
<evidence type="ECO:0000313" key="3">
    <source>
        <dbReference type="Proteomes" id="UP000006732"/>
    </source>
</evidence>
<name>A1ARV0_PELPD</name>
<dbReference type="PANTHER" id="PTHR40081">
    <property type="entry name" value="CONCANAVALIN A-LIKE LECTIN/GLUCANASE"/>
    <property type="match status" value="1"/>
</dbReference>
<dbReference type="AlphaFoldDB" id="A1ARV0"/>
<gene>
    <name evidence="2" type="ordered locus">Ppro_2465</name>
</gene>